<organism evidence="1 2">
    <name type="scientific">Cucumis melo var. makuwa</name>
    <name type="common">Oriental melon</name>
    <dbReference type="NCBI Taxonomy" id="1194695"/>
    <lineage>
        <taxon>Eukaryota</taxon>
        <taxon>Viridiplantae</taxon>
        <taxon>Streptophyta</taxon>
        <taxon>Embryophyta</taxon>
        <taxon>Tracheophyta</taxon>
        <taxon>Spermatophyta</taxon>
        <taxon>Magnoliopsida</taxon>
        <taxon>eudicotyledons</taxon>
        <taxon>Gunneridae</taxon>
        <taxon>Pentapetalae</taxon>
        <taxon>rosids</taxon>
        <taxon>fabids</taxon>
        <taxon>Cucurbitales</taxon>
        <taxon>Cucurbitaceae</taxon>
        <taxon>Benincaseae</taxon>
        <taxon>Cucumis</taxon>
    </lineage>
</organism>
<dbReference type="EMBL" id="SSTE01014747">
    <property type="protein sequence ID" value="KAA0045194.1"/>
    <property type="molecule type" value="Genomic_DNA"/>
</dbReference>
<accession>A0A5A7TPZ1</accession>
<comment type="caution">
    <text evidence="1">The sequence shown here is derived from an EMBL/GenBank/DDBJ whole genome shotgun (WGS) entry which is preliminary data.</text>
</comment>
<dbReference type="Proteomes" id="UP000321393">
    <property type="component" value="Unassembled WGS sequence"/>
</dbReference>
<protein>
    <recommendedName>
        <fullName evidence="3">Flocculation protein FLO11-like</fullName>
    </recommendedName>
</protein>
<reference evidence="1 2" key="1">
    <citation type="submission" date="2019-08" db="EMBL/GenBank/DDBJ databases">
        <title>Draft genome sequences of two oriental melons (Cucumis melo L. var makuwa).</title>
        <authorList>
            <person name="Kwon S.-Y."/>
        </authorList>
    </citation>
    <scope>NUCLEOTIDE SEQUENCE [LARGE SCALE GENOMIC DNA]</scope>
    <source>
        <strain evidence="2">cv. SW 3</strain>
        <tissue evidence="1">Leaf</tissue>
    </source>
</reference>
<dbReference type="OrthoDB" id="1425037at2759"/>
<evidence type="ECO:0000313" key="1">
    <source>
        <dbReference type="EMBL" id="KAA0045194.1"/>
    </source>
</evidence>
<evidence type="ECO:0000313" key="2">
    <source>
        <dbReference type="Proteomes" id="UP000321393"/>
    </source>
</evidence>
<dbReference type="AlphaFoldDB" id="A0A5A7TPZ1"/>
<evidence type="ECO:0008006" key="3">
    <source>
        <dbReference type="Google" id="ProtNLM"/>
    </source>
</evidence>
<proteinExistence type="predicted"/>
<gene>
    <name evidence="1" type="ORF">E6C27_scaffold30G001950</name>
</gene>
<name>A0A5A7TPZ1_CUCMM</name>
<sequence>MLIGEETKEGRAFTEGEELFSFCKLLWSFLGFGPFRPTKFTWAPIAFPRRPPYGSSDSTKKVFATSVRVFTSNVDEFVLGSTSHYIENVSTPSIDDSTPHIDDFALNVDNPTSIEITAPPHSSAPLEEFPTQTEGVLLRLALPCLRLLSLLDVPLSLDKKLSLLRLSVESCLLMSLLLVFHSILRIVSTNESMWFNTSLLTRYPSSYASTISTILANLIYLVGASSPIDVGQFVFNHILRHVEILDAPSPAHKTLTINYCVFQGSHVSNIAHNIRPARRLIKVIQSLGCLIHGLIESRTTVDSLLQSLTKLLPTDGAVYGFSTCKLFDRTVHLNF</sequence>